<dbReference type="InterPro" id="IPR036514">
    <property type="entry name" value="SGNH_hydro_sf"/>
</dbReference>
<dbReference type="InterPro" id="IPR013830">
    <property type="entry name" value="SGNH_hydro"/>
</dbReference>
<dbReference type="AlphaFoldDB" id="A0A6J6PUG7"/>
<gene>
    <name evidence="2" type="ORF">UFOPK2579_00928</name>
</gene>
<name>A0A6J6PUG7_9ZZZZ</name>
<dbReference type="EMBL" id="CAEZXR010000088">
    <property type="protein sequence ID" value="CAB4700683.1"/>
    <property type="molecule type" value="Genomic_DNA"/>
</dbReference>
<dbReference type="PANTHER" id="PTHR30383">
    <property type="entry name" value="THIOESTERASE 1/PROTEASE 1/LYSOPHOSPHOLIPASE L1"/>
    <property type="match status" value="1"/>
</dbReference>
<dbReference type="PANTHER" id="PTHR30383:SF5">
    <property type="entry name" value="SGNH HYDROLASE-TYPE ESTERASE DOMAIN-CONTAINING PROTEIN"/>
    <property type="match status" value="1"/>
</dbReference>
<reference evidence="2" key="1">
    <citation type="submission" date="2020-05" db="EMBL/GenBank/DDBJ databases">
        <authorList>
            <person name="Chiriac C."/>
            <person name="Salcher M."/>
            <person name="Ghai R."/>
            <person name="Kavagutti S V."/>
        </authorList>
    </citation>
    <scope>NUCLEOTIDE SEQUENCE</scope>
</reference>
<proteinExistence type="predicted"/>
<dbReference type="GO" id="GO:0004622">
    <property type="term" value="F:phosphatidylcholine lysophospholipase activity"/>
    <property type="evidence" value="ECO:0007669"/>
    <property type="project" value="TreeGrafter"/>
</dbReference>
<organism evidence="2">
    <name type="scientific">freshwater metagenome</name>
    <dbReference type="NCBI Taxonomy" id="449393"/>
    <lineage>
        <taxon>unclassified sequences</taxon>
        <taxon>metagenomes</taxon>
        <taxon>ecological metagenomes</taxon>
    </lineage>
</organism>
<dbReference type="SUPFAM" id="SSF52266">
    <property type="entry name" value="SGNH hydrolase"/>
    <property type="match status" value="1"/>
</dbReference>
<sequence length="231" mass="25194">MTETAFEYSNLSGRPLAPLVRYGGLVLRGIHQVQQQVAPYAAAWEAGNRRALAEPDGPVWVAIGDSMTQGIGASAHDRGWVGQLAEQLPVPHRIVNLGFNGARVSDVLDRQLPALERLVGEHGVTPDLVTVMIGSNDLFSRRWRPQLLASAAEMLQRLPVGTVVANQPGGRALPARFNALIDAAVAERGLRLADFRDPRMRDWRGKIAADHFHPNDLGYAGMAEIMLESVR</sequence>
<dbReference type="Gene3D" id="3.40.50.1110">
    <property type="entry name" value="SGNH hydrolase"/>
    <property type="match status" value="1"/>
</dbReference>
<evidence type="ECO:0000259" key="1">
    <source>
        <dbReference type="Pfam" id="PF13472"/>
    </source>
</evidence>
<accession>A0A6J6PUG7</accession>
<protein>
    <submittedName>
        <fullName evidence="2">Unannotated protein</fullName>
    </submittedName>
</protein>
<evidence type="ECO:0000313" key="2">
    <source>
        <dbReference type="EMBL" id="CAB4700683.1"/>
    </source>
</evidence>
<feature type="domain" description="SGNH hydrolase-type esterase" evidence="1">
    <location>
        <begin position="62"/>
        <end position="220"/>
    </location>
</feature>
<dbReference type="InterPro" id="IPR051532">
    <property type="entry name" value="Ester_Hydrolysis_Enzymes"/>
</dbReference>
<dbReference type="Pfam" id="PF13472">
    <property type="entry name" value="Lipase_GDSL_2"/>
    <property type="match status" value="1"/>
</dbReference>